<comment type="subcellular location">
    <subcellularLocation>
        <location evidence="1">Cell membrane</location>
        <topology evidence="1">Multi-pass membrane protein</topology>
    </subcellularLocation>
</comment>
<dbReference type="PROSITE" id="PS00211">
    <property type="entry name" value="ABC_TRANSPORTER_1"/>
    <property type="match status" value="1"/>
</dbReference>
<evidence type="ECO:0000313" key="10">
    <source>
        <dbReference type="EMBL" id="EAW32162.1"/>
    </source>
</evidence>
<dbReference type="PANTHER" id="PTHR43394:SF1">
    <property type="entry name" value="ATP-BINDING CASSETTE SUB-FAMILY B MEMBER 10, MITOCHONDRIAL"/>
    <property type="match status" value="1"/>
</dbReference>
<proteinExistence type="predicted"/>
<dbReference type="SUPFAM" id="SSF52540">
    <property type="entry name" value="P-loop containing nucleoside triphosphate hydrolases"/>
    <property type="match status" value="1"/>
</dbReference>
<dbReference type="Gene3D" id="3.40.50.300">
    <property type="entry name" value="P-loop containing nucleotide triphosphate hydrolases"/>
    <property type="match status" value="1"/>
</dbReference>
<dbReference type="InterPro" id="IPR039421">
    <property type="entry name" value="Type_1_exporter"/>
</dbReference>
<dbReference type="InterPro" id="IPR017871">
    <property type="entry name" value="ABC_transporter-like_CS"/>
</dbReference>
<dbReference type="OrthoDB" id="9806127at2"/>
<dbReference type="GO" id="GO:0016887">
    <property type="term" value="F:ATP hydrolysis activity"/>
    <property type="evidence" value="ECO:0007669"/>
    <property type="project" value="InterPro"/>
</dbReference>
<evidence type="ECO:0000256" key="4">
    <source>
        <dbReference type="ARBA" id="ARBA00022840"/>
    </source>
</evidence>
<evidence type="ECO:0000256" key="1">
    <source>
        <dbReference type="ARBA" id="ARBA00004651"/>
    </source>
</evidence>
<dbReference type="GO" id="GO:0005524">
    <property type="term" value="F:ATP binding"/>
    <property type="evidence" value="ECO:0007669"/>
    <property type="project" value="UniProtKB-KW"/>
</dbReference>
<evidence type="ECO:0000313" key="11">
    <source>
        <dbReference type="Proteomes" id="UP000004931"/>
    </source>
</evidence>
<dbReference type="InterPro" id="IPR003439">
    <property type="entry name" value="ABC_transporter-like_ATP-bd"/>
</dbReference>
<evidence type="ECO:0000256" key="7">
    <source>
        <dbReference type="SAM" id="Phobius"/>
    </source>
</evidence>
<organism evidence="10 11">
    <name type="scientific">marine gamma proteobacterium HTCC2143</name>
    <dbReference type="NCBI Taxonomy" id="247633"/>
    <lineage>
        <taxon>Bacteria</taxon>
        <taxon>Pseudomonadati</taxon>
        <taxon>Pseudomonadota</taxon>
        <taxon>Gammaproteobacteria</taxon>
        <taxon>Cellvibrionales</taxon>
        <taxon>Spongiibacteraceae</taxon>
        <taxon>BD1-7 clade</taxon>
    </lineage>
</organism>
<dbReference type="STRING" id="247633.GP2143_12941"/>
<name>A0Y7Q8_9GAMM</name>
<feature type="domain" description="ABC transporter" evidence="8">
    <location>
        <begin position="341"/>
        <end position="551"/>
    </location>
</feature>
<evidence type="ECO:0000256" key="3">
    <source>
        <dbReference type="ARBA" id="ARBA00022741"/>
    </source>
</evidence>
<dbReference type="SMART" id="SM00382">
    <property type="entry name" value="AAA"/>
    <property type="match status" value="1"/>
</dbReference>
<dbReference type="Pfam" id="PF00664">
    <property type="entry name" value="ABC_membrane"/>
    <property type="match status" value="1"/>
</dbReference>
<dbReference type="eggNOG" id="COG2274">
    <property type="taxonomic scope" value="Bacteria"/>
</dbReference>
<feature type="transmembrane region" description="Helical" evidence="7">
    <location>
        <begin position="252"/>
        <end position="273"/>
    </location>
</feature>
<dbReference type="AlphaFoldDB" id="A0Y7Q8"/>
<dbReference type="InterPro" id="IPR011527">
    <property type="entry name" value="ABC1_TM_dom"/>
</dbReference>
<evidence type="ECO:0000256" key="5">
    <source>
        <dbReference type="ARBA" id="ARBA00022989"/>
    </source>
</evidence>
<keyword evidence="5 7" id="KW-1133">Transmembrane helix</keyword>
<dbReference type="EMBL" id="AAVT01000001">
    <property type="protein sequence ID" value="EAW32162.1"/>
    <property type="molecule type" value="Genomic_DNA"/>
</dbReference>
<dbReference type="InterPro" id="IPR027417">
    <property type="entry name" value="P-loop_NTPase"/>
</dbReference>
<dbReference type="Gene3D" id="1.20.1560.10">
    <property type="entry name" value="ABC transporter type 1, transmembrane domain"/>
    <property type="match status" value="1"/>
</dbReference>
<reference evidence="10 11" key="1">
    <citation type="journal article" date="2010" name="J. Bacteriol.">
        <title>Genome sequence of the oligotrophic marine Gammaproteobacterium HTCC2143, isolated from the Oregon Coast.</title>
        <authorList>
            <person name="Oh H.M."/>
            <person name="Kang I."/>
            <person name="Ferriera S."/>
            <person name="Giovannoni S.J."/>
            <person name="Cho J.C."/>
        </authorList>
    </citation>
    <scope>NUCLEOTIDE SEQUENCE [LARGE SCALE GENOMIC DNA]</scope>
    <source>
        <strain evidence="10 11">HTCC2143</strain>
    </source>
</reference>
<evidence type="ECO:0000256" key="2">
    <source>
        <dbReference type="ARBA" id="ARBA00022692"/>
    </source>
</evidence>
<dbReference type="Pfam" id="PF00005">
    <property type="entry name" value="ABC_tran"/>
    <property type="match status" value="1"/>
</dbReference>
<keyword evidence="11" id="KW-1185">Reference proteome</keyword>
<keyword evidence="4 10" id="KW-0067">ATP-binding</keyword>
<protein>
    <submittedName>
        <fullName evidence="10">Putative toxin secretion atp-binding abc transporter protein</fullName>
    </submittedName>
</protein>
<feature type="domain" description="ABC transmembrane type-1" evidence="9">
    <location>
        <begin position="29"/>
        <end position="308"/>
    </location>
</feature>
<dbReference type="InterPro" id="IPR036640">
    <property type="entry name" value="ABC1_TM_sf"/>
</dbReference>
<dbReference type="PROSITE" id="PS50893">
    <property type="entry name" value="ABC_TRANSPORTER_2"/>
    <property type="match status" value="1"/>
</dbReference>
<feature type="transmembrane region" description="Helical" evidence="7">
    <location>
        <begin position="136"/>
        <end position="159"/>
    </location>
</feature>
<comment type="caution">
    <text evidence="10">The sequence shown here is derived from an EMBL/GenBank/DDBJ whole genome shotgun (WGS) entry which is preliminary data.</text>
</comment>
<accession>A0Y7Q8</accession>
<keyword evidence="2 7" id="KW-0812">Transmembrane</keyword>
<dbReference type="CDD" id="cd18782">
    <property type="entry name" value="ABC_6TM_PrtD_LapB_HlyB_like"/>
    <property type="match status" value="1"/>
</dbReference>
<dbReference type="GO" id="GO:0015421">
    <property type="term" value="F:ABC-type oligopeptide transporter activity"/>
    <property type="evidence" value="ECO:0007669"/>
    <property type="project" value="TreeGrafter"/>
</dbReference>
<keyword evidence="6 7" id="KW-0472">Membrane</keyword>
<dbReference type="Proteomes" id="UP000004931">
    <property type="component" value="Unassembled WGS sequence"/>
</dbReference>
<dbReference type="GO" id="GO:0005886">
    <property type="term" value="C:plasma membrane"/>
    <property type="evidence" value="ECO:0007669"/>
    <property type="project" value="UniProtKB-SubCell"/>
</dbReference>
<keyword evidence="3" id="KW-0547">Nucleotide-binding</keyword>
<dbReference type="SUPFAM" id="SSF90123">
    <property type="entry name" value="ABC transporter transmembrane region"/>
    <property type="match status" value="1"/>
</dbReference>
<evidence type="ECO:0000259" key="9">
    <source>
        <dbReference type="PROSITE" id="PS50929"/>
    </source>
</evidence>
<dbReference type="InterPro" id="IPR003593">
    <property type="entry name" value="AAA+_ATPase"/>
</dbReference>
<dbReference type="PROSITE" id="PS50929">
    <property type="entry name" value="ABC_TM1F"/>
    <property type="match status" value="1"/>
</dbReference>
<feature type="transmembrane region" description="Helical" evidence="7">
    <location>
        <begin position="29"/>
        <end position="51"/>
    </location>
</feature>
<dbReference type="PANTHER" id="PTHR43394">
    <property type="entry name" value="ATP-DEPENDENT PERMEASE MDL1, MITOCHONDRIAL"/>
    <property type="match status" value="1"/>
</dbReference>
<evidence type="ECO:0000256" key="6">
    <source>
        <dbReference type="ARBA" id="ARBA00023136"/>
    </source>
</evidence>
<gene>
    <name evidence="10" type="ORF">GP2143_12941</name>
</gene>
<feature type="transmembrane region" description="Helical" evidence="7">
    <location>
        <begin position="63"/>
        <end position="92"/>
    </location>
</feature>
<sequence length="551" mass="61223">MEKVAHPTEVPLSWFTQTLWKFTPLYIELIFLAICLRTIGIIEPFIFQVIIDKILPFQREATLLVVIMIFAAASLFQIGFSILSSILGILTANRVTREFGSRIYDHLFKLPLRHFRNWTVGETIARIGETDTIKNFIVGTTTGVFLDLIFVFIYIAVLYTLSPTLTAIIVLALPFQAMVYFGFGPSLRKRLRVQFDTGASHQARMVENISGIEAIKALSAEKPMLTRLEETLTATLNASYRVSLLGMANRQIIFLINRSITISVIFVGAGLVFQSELTLGQLIAFHLMSGKVAGPISGFSKLWESWQNIRVSRQRLGDVVNSSKEPFSQLPQLPPDLAPRLTLDNISFAYNNNIVLRDFTATIPANKLTLIVGVSGAGKSTLGRIAAGIDVPTRGRILLGEENISHFEPHDVRSTINYVPQDPYLFSGTIRENLSVGKPGFREQDIYHALNTATANDLIRQLPGGIDTQVGERGTALSGGQRQRIAIARSILIKPKVLILDEPTSALDEKNQLLMIERLQLLTDSMTVVVITHRPDIFPANSPRITLESVQ</sequence>
<evidence type="ECO:0000259" key="8">
    <source>
        <dbReference type="PROSITE" id="PS50893"/>
    </source>
</evidence>
<feature type="transmembrane region" description="Helical" evidence="7">
    <location>
        <begin position="165"/>
        <end position="183"/>
    </location>
</feature>